<evidence type="ECO:0000313" key="8">
    <source>
        <dbReference type="Proteomes" id="UP001610444"/>
    </source>
</evidence>
<evidence type="ECO:0000256" key="1">
    <source>
        <dbReference type="ARBA" id="ARBA00004141"/>
    </source>
</evidence>
<comment type="caution">
    <text evidence="7">The sequence shown here is derived from an EMBL/GenBank/DDBJ whole genome shotgun (WGS) entry which is preliminary data.</text>
</comment>
<dbReference type="Pfam" id="PF04145">
    <property type="entry name" value="Ctr"/>
    <property type="match status" value="1"/>
</dbReference>
<dbReference type="Proteomes" id="UP001610444">
    <property type="component" value="Unassembled WGS sequence"/>
</dbReference>
<keyword evidence="6" id="KW-0187">Copper transport</keyword>
<sequence length="235" mass="25177">MDMSGDDHDMGGMDMGSDNSGAACVISMLWNWNTIDSCFLSSHWHIRSRGMFAGSCIGVILLVIALEFLRRVAREYDSFLVRDAQRKSQYQSQAQSHEPNLAASAAGSSSSADHGKAPASTTAVAGAAAAQGSGRGGTSVRPTLLQQITRAFLHMLQFAVAYFVMLLAMYFNGYIIICIFIGAFLGSFIFSWEVLGAGAKEYVVPITANDRLSSVGNEADVVYRNDATAVTKCCG</sequence>
<keyword evidence="6" id="KW-0813">Transport</keyword>
<feature type="transmembrane region" description="Helical" evidence="6">
    <location>
        <begin position="174"/>
        <end position="195"/>
    </location>
</feature>
<evidence type="ECO:0000256" key="4">
    <source>
        <dbReference type="ARBA" id="ARBA00022989"/>
    </source>
</evidence>
<proteinExistence type="inferred from homology"/>
<keyword evidence="4 6" id="KW-1133">Transmembrane helix</keyword>
<gene>
    <name evidence="7" type="ORF">BJX68DRAFT_227386</name>
</gene>
<evidence type="ECO:0000256" key="2">
    <source>
        <dbReference type="ARBA" id="ARBA00006921"/>
    </source>
</evidence>
<dbReference type="InterPro" id="IPR007274">
    <property type="entry name" value="Cop_transporter"/>
</dbReference>
<accession>A0ABR4L2X4</accession>
<dbReference type="GeneID" id="98153816"/>
<keyword evidence="5 6" id="KW-0472">Membrane</keyword>
<evidence type="ECO:0000256" key="3">
    <source>
        <dbReference type="ARBA" id="ARBA00022692"/>
    </source>
</evidence>
<dbReference type="PANTHER" id="PTHR12483:SF73">
    <property type="entry name" value="COPPER TRANSPORT PROTEIN CTR3"/>
    <property type="match status" value="1"/>
</dbReference>
<dbReference type="PANTHER" id="PTHR12483">
    <property type="entry name" value="SOLUTE CARRIER FAMILY 31 COPPER TRANSPORTERS"/>
    <property type="match status" value="1"/>
</dbReference>
<protein>
    <recommendedName>
        <fullName evidence="6">Copper transport protein</fullName>
    </recommendedName>
</protein>
<comment type="similarity">
    <text evidence="2 6">Belongs to the copper transporter (Ctr) (TC 1.A.56) family. SLC31A subfamily.</text>
</comment>
<reference evidence="7 8" key="1">
    <citation type="submission" date="2024-07" db="EMBL/GenBank/DDBJ databases">
        <title>Section-level genome sequencing and comparative genomics of Aspergillus sections Usti and Cavernicolus.</title>
        <authorList>
            <consortium name="Lawrence Berkeley National Laboratory"/>
            <person name="Nybo J.L."/>
            <person name="Vesth T.C."/>
            <person name="Theobald S."/>
            <person name="Frisvad J.C."/>
            <person name="Larsen T.O."/>
            <person name="Kjaerboelling I."/>
            <person name="Rothschild-Mancinelli K."/>
            <person name="Lyhne E.K."/>
            <person name="Kogle M.E."/>
            <person name="Barry K."/>
            <person name="Clum A."/>
            <person name="Na H."/>
            <person name="Ledsgaard L."/>
            <person name="Lin J."/>
            <person name="Lipzen A."/>
            <person name="Kuo A."/>
            <person name="Riley R."/>
            <person name="Mondo S."/>
            <person name="LaButti K."/>
            <person name="Haridas S."/>
            <person name="Pangalinan J."/>
            <person name="Salamov A.A."/>
            <person name="Simmons B.A."/>
            <person name="Magnuson J.K."/>
            <person name="Chen J."/>
            <person name="Drula E."/>
            <person name="Henrissat B."/>
            <person name="Wiebenga A."/>
            <person name="Lubbers R.J."/>
            <person name="Gomes A.C."/>
            <person name="Macurrencykelacurrency M.R."/>
            <person name="Stajich J."/>
            <person name="Grigoriev I.V."/>
            <person name="Mortensen U.H."/>
            <person name="De vries R.P."/>
            <person name="Baker S.E."/>
            <person name="Andersen M.R."/>
        </authorList>
    </citation>
    <scope>NUCLEOTIDE SEQUENCE [LARGE SCALE GENOMIC DNA]</scope>
    <source>
        <strain evidence="7 8">CBS 756.74</strain>
    </source>
</reference>
<evidence type="ECO:0000256" key="6">
    <source>
        <dbReference type="RuleBase" id="RU367022"/>
    </source>
</evidence>
<organism evidence="7 8">
    <name type="scientific">Aspergillus pseudodeflectus</name>
    <dbReference type="NCBI Taxonomy" id="176178"/>
    <lineage>
        <taxon>Eukaryota</taxon>
        <taxon>Fungi</taxon>
        <taxon>Dikarya</taxon>
        <taxon>Ascomycota</taxon>
        <taxon>Pezizomycotina</taxon>
        <taxon>Eurotiomycetes</taxon>
        <taxon>Eurotiomycetidae</taxon>
        <taxon>Eurotiales</taxon>
        <taxon>Aspergillaceae</taxon>
        <taxon>Aspergillus</taxon>
        <taxon>Aspergillus subgen. Nidulantes</taxon>
    </lineage>
</organism>
<evidence type="ECO:0000256" key="5">
    <source>
        <dbReference type="ARBA" id="ARBA00023136"/>
    </source>
</evidence>
<keyword evidence="6" id="KW-0406">Ion transport</keyword>
<keyword evidence="6" id="KW-0186">Copper</keyword>
<evidence type="ECO:0000313" key="7">
    <source>
        <dbReference type="EMBL" id="KAL2858846.1"/>
    </source>
</evidence>
<keyword evidence="8" id="KW-1185">Reference proteome</keyword>
<comment type="subcellular location">
    <subcellularLocation>
        <location evidence="1 6">Membrane</location>
        <topology evidence="1 6">Multi-pass membrane protein</topology>
    </subcellularLocation>
</comment>
<dbReference type="EMBL" id="JBFXLR010000004">
    <property type="protein sequence ID" value="KAL2858846.1"/>
    <property type="molecule type" value="Genomic_DNA"/>
</dbReference>
<feature type="transmembrane region" description="Helical" evidence="6">
    <location>
        <begin position="50"/>
        <end position="69"/>
    </location>
</feature>
<feature type="transmembrane region" description="Helical" evidence="6">
    <location>
        <begin position="151"/>
        <end position="168"/>
    </location>
</feature>
<dbReference type="RefSeq" id="XP_070903810.1">
    <property type="nucleotide sequence ID" value="XM_071038652.1"/>
</dbReference>
<name>A0ABR4L2X4_9EURO</name>
<keyword evidence="3 6" id="KW-0812">Transmembrane</keyword>